<keyword evidence="6 14" id="KW-0547">Nucleotide-binding</keyword>
<keyword evidence="5 14" id="KW-0479">Metal-binding</keyword>
<keyword evidence="14" id="KW-1003">Cell membrane</keyword>
<dbReference type="HAMAP" id="MF_01458">
    <property type="entry name" value="FtsH"/>
    <property type="match status" value="1"/>
</dbReference>
<evidence type="ECO:0000256" key="4">
    <source>
        <dbReference type="ARBA" id="ARBA00022692"/>
    </source>
</evidence>
<evidence type="ECO:0000256" key="11">
    <source>
        <dbReference type="ARBA" id="ARBA00023049"/>
    </source>
</evidence>
<evidence type="ECO:0000256" key="9">
    <source>
        <dbReference type="ARBA" id="ARBA00022840"/>
    </source>
</evidence>
<keyword evidence="3 14" id="KW-0645">Protease</keyword>
<keyword evidence="11 14" id="KW-0482">Metalloprotease</keyword>
<keyword evidence="10 14" id="KW-1133">Transmembrane helix</keyword>
<dbReference type="FunFam" id="1.20.58.760:FF:000001">
    <property type="entry name" value="ATP-dependent zinc metalloprotease FtsH"/>
    <property type="match status" value="1"/>
</dbReference>
<evidence type="ECO:0000256" key="15">
    <source>
        <dbReference type="RuleBase" id="RU003651"/>
    </source>
</evidence>
<dbReference type="GO" id="GO:0005524">
    <property type="term" value="F:ATP binding"/>
    <property type="evidence" value="ECO:0007669"/>
    <property type="project" value="UniProtKB-UniRule"/>
</dbReference>
<evidence type="ECO:0000256" key="16">
    <source>
        <dbReference type="SAM" id="MobiDB-lite"/>
    </source>
</evidence>
<evidence type="ECO:0000256" key="8">
    <source>
        <dbReference type="ARBA" id="ARBA00022833"/>
    </source>
</evidence>
<evidence type="ECO:0000313" key="18">
    <source>
        <dbReference type="EMBL" id="SEI65837.1"/>
    </source>
</evidence>
<reference evidence="19" key="1">
    <citation type="submission" date="2016-10" db="EMBL/GenBank/DDBJ databases">
        <authorList>
            <person name="Varghese N."/>
            <person name="Submissions S."/>
        </authorList>
    </citation>
    <scope>NUCLEOTIDE SEQUENCE [LARGE SCALE GENOMIC DNA]</scope>
    <source>
        <strain evidence="19">DSM 25751</strain>
    </source>
</reference>
<keyword evidence="12 14" id="KW-0472">Membrane</keyword>
<feature type="active site" evidence="14">
    <location>
        <position position="454"/>
    </location>
</feature>
<dbReference type="InterPro" id="IPR003593">
    <property type="entry name" value="AAA+_ATPase"/>
</dbReference>
<comment type="cofactor">
    <cofactor evidence="14">
        <name>Zn(2+)</name>
        <dbReference type="ChEBI" id="CHEBI:29105"/>
    </cofactor>
    <text evidence="14">Binds 1 zinc ion per subunit.</text>
</comment>
<feature type="compositionally biased region" description="Basic and acidic residues" evidence="16">
    <location>
        <begin position="660"/>
        <end position="685"/>
    </location>
</feature>
<keyword evidence="8 14" id="KW-0862">Zinc</keyword>
<dbReference type="InterPro" id="IPR027417">
    <property type="entry name" value="P-loop_NTPase"/>
</dbReference>
<feature type="transmembrane region" description="Helical" evidence="14">
    <location>
        <begin position="133"/>
        <end position="153"/>
    </location>
</feature>
<dbReference type="FunFam" id="3.40.50.300:FF:000001">
    <property type="entry name" value="ATP-dependent zinc metalloprotease FtsH"/>
    <property type="match status" value="1"/>
</dbReference>
<evidence type="ECO:0000256" key="14">
    <source>
        <dbReference type="HAMAP-Rule" id="MF_01458"/>
    </source>
</evidence>
<dbReference type="Gene3D" id="1.10.8.60">
    <property type="match status" value="1"/>
</dbReference>
<dbReference type="CDD" id="cd19501">
    <property type="entry name" value="RecA-like_FtsH"/>
    <property type="match status" value="1"/>
</dbReference>
<keyword evidence="19" id="KW-1185">Reference proteome</keyword>
<protein>
    <recommendedName>
        <fullName evidence="14">ATP-dependent zinc metalloprotease FtsH</fullName>
        <ecNumber evidence="14">3.4.24.-</ecNumber>
    </recommendedName>
</protein>
<dbReference type="InterPro" id="IPR003960">
    <property type="entry name" value="ATPase_AAA_CS"/>
</dbReference>
<keyword evidence="9 14" id="KW-0067">ATP-binding</keyword>
<dbReference type="InterPro" id="IPR037219">
    <property type="entry name" value="Peptidase_M41-like"/>
</dbReference>
<comment type="similarity">
    <text evidence="13 14">In the central section; belongs to the AAA ATPase family.</text>
</comment>
<dbReference type="GO" id="GO:0030163">
    <property type="term" value="P:protein catabolic process"/>
    <property type="evidence" value="ECO:0007669"/>
    <property type="project" value="UniProtKB-UniRule"/>
</dbReference>
<dbReference type="InterPro" id="IPR003959">
    <property type="entry name" value="ATPase_AAA_core"/>
</dbReference>
<keyword evidence="7 14" id="KW-0378">Hydrolase</keyword>
<sequence length="720" mass="79419">MKKGFFKSGLFYVIVFLAVIGIASWATSGGQDQASEGINSTEFIEFLEDDRIEEFQVQPTAGVYEITGQLRKGQEIEIEDDQNVNFFGSGEQEDASSFSTYILRNDTVVDEMYKLAKENDVEISSVEEPSTGIWTSLLFSFLPLLLFVGIIYFMMGQAGQGGGGGGGRGVMNFGKSKAKESSAKTSKVRFSDVAGADEEKEELVEIVEFLKDPRRFSNLGARIPAGVLLEGPPGTGKTLLAKAVAGEAGVPFFSISGSEFVEMFVGVGASRVRDLFENAKKTAPAIIFIDEIDAVGRQRGAGMGGGHDEREQTLNQLLVEMDGFTGNEGVIVIAATNRQDVLDPALLRPGRFDRRIMVGRPDVKGREAILKVHSKNKPIGPDVDMKVIARQTPGFSGADLENLLNESALVAARRDSKKIEAIDIDEAHDRVIAGPAKKDRVISKVERSMVAYHEAGHTIVGLVLSDARIVHKVTIVPRGRAGGYAIMLPREDRFLMTKKELFEQIVGLLGGRVAEEIIFDSQSSGASNDFQQATQIARSMVTQYGMSDLLGPVQYEGDGGQVFLGRDYSQSKAYSEQFAYQIDQEVLRILNEALAEARRILEEHKDAHALIAKKLLEVETLDEKQIKSLFEKGEMPTKEVSAPSEFPSEKEDTEEETEEEIGKTFEEIKATREKKERERERHFAENDDDEPLEGLDELENSEILDDDSDKDKTEKSKDEH</sequence>
<evidence type="ECO:0000256" key="5">
    <source>
        <dbReference type="ARBA" id="ARBA00022723"/>
    </source>
</evidence>
<comment type="similarity">
    <text evidence="2 14">In the C-terminal section; belongs to the peptidase M41 family.</text>
</comment>
<dbReference type="NCBIfam" id="TIGR01241">
    <property type="entry name" value="FtsH_fam"/>
    <property type="match status" value="1"/>
</dbReference>
<comment type="function">
    <text evidence="14">Acts as a processive, ATP-dependent zinc metallopeptidase for both cytoplasmic and membrane proteins. Plays a role in the quality control of integral membrane proteins.</text>
</comment>
<feature type="compositionally biased region" description="Acidic residues" evidence="16">
    <location>
        <begin position="686"/>
        <end position="708"/>
    </location>
</feature>
<dbReference type="Proteomes" id="UP000198564">
    <property type="component" value="Unassembled WGS sequence"/>
</dbReference>
<dbReference type="Pfam" id="PF17862">
    <property type="entry name" value="AAA_lid_3"/>
    <property type="match status" value="1"/>
</dbReference>
<evidence type="ECO:0000256" key="10">
    <source>
        <dbReference type="ARBA" id="ARBA00022989"/>
    </source>
</evidence>
<dbReference type="Pfam" id="PF01434">
    <property type="entry name" value="Peptidase_M41"/>
    <property type="match status" value="1"/>
</dbReference>
<evidence type="ECO:0000256" key="12">
    <source>
        <dbReference type="ARBA" id="ARBA00023136"/>
    </source>
</evidence>
<dbReference type="InterPro" id="IPR041569">
    <property type="entry name" value="AAA_lid_3"/>
</dbReference>
<accession>A0A1H6SLW3</accession>
<evidence type="ECO:0000256" key="13">
    <source>
        <dbReference type="ARBA" id="ARBA00061570"/>
    </source>
</evidence>
<comment type="subunit">
    <text evidence="14">Homohexamer.</text>
</comment>
<dbReference type="Pfam" id="PF00004">
    <property type="entry name" value="AAA"/>
    <property type="match status" value="1"/>
</dbReference>
<dbReference type="FunFam" id="1.10.8.60:FF:000001">
    <property type="entry name" value="ATP-dependent zinc metalloprotease FtsH"/>
    <property type="match status" value="1"/>
</dbReference>
<feature type="region of interest" description="Disordered" evidence="16">
    <location>
        <begin position="630"/>
        <end position="720"/>
    </location>
</feature>
<feature type="transmembrane region" description="Helical" evidence="14">
    <location>
        <begin position="9"/>
        <end position="27"/>
    </location>
</feature>
<evidence type="ECO:0000256" key="6">
    <source>
        <dbReference type="ARBA" id="ARBA00022741"/>
    </source>
</evidence>
<gene>
    <name evidence="14" type="primary">ftsH</name>
    <name evidence="18" type="ORF">SAMN04488113_10836</name>
</gene>
<feature type="binding site" evidence="14">
    <location>
        <begin position="231"/>
        <end position="238"/>
    </location>
    <ligand>
        <name>ATP</name>
        <dbReference type="ChEBI" id="CHEBI:30616"/>
    </ligand>
</feature>
<keyword evidence="4 14" id="KW-0812">Transmembrane</keyword>
<feature type="binding site" evidence="14">
    <location>
        <position position="457"/>
    </location>
    <ligand>
        <name>Zn(2+)</name>
        <dbReference type="ChEBI" id="CHEBI:29105"/>
        <note>catalytic</note>
    </ligand>
</feature>
<dbReference type="PROSITE" id="PS00674">
    <property type="entry name" value="AAA"/>
    <property type="match status" value="1"/>
</dbReference>
<feature type="binding site" evidence="14">
    <location>
        <position position="453"/>
    </location>
    <ligand>
        <name>Zn(2+)</name>
        <dbReference type="ChEBI" id="CHEBI:29105"/>
        <note>catalytic</note>
    </ligand>
</feature>
<dbReference type="OrthoDB" id="9809379at2"/>
<name>A0A1H6SLW3_9LACT</name>
<dbReference type="GO" id="GO:0006508">
    <property type="term" value="P:proteolysis"/>
    <property type="evidence" value="ECO:0007669"/>
    <property type="project" value="UniProtKB-KW"/>
</dbReference>
<evidence type="ECO:0000259" key="17">
    <source>
        <dbReference type="SMART" id="SM00382"/>
    </source>
</evidence>
<dbReference type="GO" id="GO:0004176">
    <property type="term" value="F:ATP-dependent peptidase activity"/>
    <property type="evidence" value="ECO:0007669"/>
    <property type="project" value="InterPro"/>
</dbReference>
<evidence type="ECO:0000256" key="3">
    <source>
        <dbReference type="ARBA" id="ARBA00022670"/>
    </source>
</evidence>
<feature type="compositionally biased region" description="Basic and acidic residues" evidence="16">
    <location>
        <begin position="709"/>
        <end position="720"/>
    </location>
</feature>
<dbReference type="AlphaFoldDB" id="A0A1H6SLW3"/>
<dbReference type="STRING" id="1130080.SAMN04488113_10836"/>
<comment type="subcellular location">
    <subcellularLocation>
        <location evidence="14">Cell membrane</location>
        <topology evidence="14">Multi-pass membrane protein</topology>
        <orientation evidence="14">Cytoplasmic side</orientation>
    </subcellularLocation>
    <subcellularLocation>
        <location evidence="1">Membrane</location>
    </subcellularLocation>
</comment>
<evidence type="ECO:0000256" key="7">
    <source>
        <dbReference type="ARBA" id="ARBA00022801"/>
    </source>
</evidence>
<dbReference type="PANTHER" id="PTHR23076:SF113">
    <property type="entry name" value="ATP-DEPENDENT ZINC METALLOPROTEASE FTSH 1, CHLOROPLASTIC-RELATED"/>
    <property type="match status" value="1"/>
</dbReference>
<dbReference type="SMART" id="SM00382">
    <property type="entry name" value="AAA"/>
    <property type="match status" value="1"/>
</dbReference>
<feature type="binding site" evidence="14">
    <location>
        <position position="529"/>
    </location>
    <ligand>
        <name>Zn(2+)</name>
        <dbReference type="ChEBI" id="CHEBI:29105"/>
        <note>catalytic</note>
    </ligand>
</feature>
<evidence type="ECO:0000313" key="19">
    <source>
        <dbReference type="Proteomes" id="UP000198564"/>
    </source>
</evidence>
<dbReference type="GO" id="GO:0005886">
    <property type="term" value="C:plasma membrane"/>
    <property type="evidence" value="ECO:0007669"/>
    <property type="project" value="UniProtKB-SubCell"/>
</dbReference>
<organism evidence="18 19">
    <name type="scientific">Alkalibacterium gilvum</name>
    <dbReference type="NCBI Taxonomy" id="1130080"/>
    <lineage>
        <taxon>Bacteria</taxon>
        <taxon>Bacillati</taxon>
        <taxon>Bacillota</taxon>
        <taxon>Bacilli</taxon>
        <taxon>Lactobacillales</taxon>
        <taxon>Carnobacteriaceae</taxon>
        <taxon>Alkalibacterium</taxon>
    </lineage>
</organism>
<dbReference type="InterPro" id="IPR005936">
    <property type="entry name" value="FtsH"/>
</dbReference>
<dbReference type="Gene3D" id="3.40.50.300">
    <property type="entry name" value="P-loop containing nucleotide triphosphate hydrolases"/>
    <property type="match status" value="1"/>
</dbReference>
<evidence type="ECO:0000256" key="1">
    <source>
        <dbReference type="ARBA" id="ARBA00004370"/>
    </source>
</evidence>
<dbReference type="Gene3D" id="1.20.58.760">
    <property type="entry name" value="Peptidase M41"/>
    <property type="match status" value="1"/>
</dbReference>
<comment type="similarity">
    <text evidence="15">Belongs to the AAA ATPase family.</text>
</comment>
<dbReference type="SUPFAM" id="SSF52540">
    <property type="entry name" value="P-loop containing nucleoside triphosphate hydrolases"/>
    <property type="match status" value="1"/>
</dbReference>
<dbReference type="InterPro" id="IPR000642">
    <property type="entry name" value="Peptidase_M41"/>
</dbReference>
<dbReference type="GO" id="GO:0016887">
    <property type="term" value="F:ATP hydrolysis activity"/>
    <property type="evidence" value="ECO:0007669"/>
    <property type="project" value="UniProtKB-UniRule"/>
</dbReference>
<dbReference type="PANTHER" id="PTHR23076">
    <property type="entry name" value="METALLOPROTEASE M41 FTSH"/>
    <property type="match status" value="1"/>
</dbReference>
<dbReference type="GO" id="GO:0004222">
    <property type="term" value="F:metalloendopeptidase activity"/>
    <property type="evidence" value="ECO:0007669"/>
    <property type="project" value="InterPro"/>
</dbReference>
<dbReference type="EMBL" id="FNYW01000008">
    <property type="protein sequence ID" value="SEI65837.1"/>
    <property type="molecule type" value="Genomic_DNA"/>
</dbReference>
<proteinExistence type="inferred from homology"/>
<dbReference type="GO" id="GO:0008270">
    <property type="term" value="F:zinc ion binding"/>
    <property type="evidence" value="ECO:0007669"/>
    <property type="project" value="UniProtKB-UniRule"/>
</dbReference>
<dbReference type="EC" id="3.4.24.-" evidence="14"/>
<dbReference type="SUPFAM" id="SSF140990">
    <property type="entry name" value="FtsH protease domain-like"/>
    <property type="match status" value="1"/>
</dbReference>
<evidence type="ECO:0000256" key="2">
    <source>
        <dbReference type="ARBA" id="ARBA00010044"/>
    </source>
</evidence>
<dbReference type="RefSeq" id="WP_091633674.1">
    <property type="nucleotide sequence ID" value="NZ_FNYW01000008.1"/>
</dbReference>
<feature type="domain" description="AAA+ ATPase" evidence="17">
    <location>
        <begin position="223"/>
        <end position="362"/>
    </location>
</feature>